<dbReference type="FunFam" id="3.40.50.12280:FF:000003">
    <property type="entry name" value="NAD(P)H-quinone oxidoreductase subunit K, chloroplastic"/>
    <property type="match status" value="1"/>
</dbReference>
<dbReference type="HAMAP" id="MF_01356">
    <property type="entry name" value="NDH1_NuoB"/>
    <property type="match status" value="1"/>
</dbReference>
<sequence length="305" mass="34382">MAKRSVGMVLAEYLDNQKKREEKDDIETVMNLVEFPLLNQTTPNSIISTTSNDLSNWSRLSSLWPLLYGTSCCFIEFASLIGSRFDFDRYGLVPRSSPRQADLILTAGTVTMKMAPSLVRLYEQMPEPKHVIAMGACTITGGMFSTDSYSTVRGVDKLIPVDVYLPGCPPKPEAIIDAIMKLRPRNWDFPIGLGHFGANGSFIIKRMSFKRMIRSSCRVEPCSTRHEIDLPKNKAFFEQANSFGTLRIHSFPYSKISPLSLCFHVENSLQMKRCQRGLLLPKQILLHLYINAGSSRIRKKSTSNC</sequence>
<evidence type="ECO:0000256" key="18">
    <source>
        <dbReference type="ARBA" id="ARBA00048026"/>
    </source>
</evidence>
<evidence type="ECO:0000256" key="11">
    <source>
        <dbReference type="ARBA" id="ARBA00022967"/>
    </source>
</evidence>
<dbReference type="GO" id="GO:0009535">
    <property type="term" value="C:chloroplast thylakoid membrane"/>
    <property type="evidence" value="ECO:0007669"/>
    <property type="project" value="UniProtKB-SubCell"/>
</dbReference>
<dbReference type="GO" id="GO:0048038">
    <property type="term" value="F:quinone binding"/>
    <property type="evidence" value="ECO:0007669"/>
    <property type="project" value="UniProtKB-KW"/>
</dbReference>
<dbReference type="PANTHER" id="PTHR11995">
    <property type="entry name" value="NADH DEHYDROGENASE"/>
    <property type="match status" value="1"/>
</dbReference>
<evidence type="ECO:0000256" key="14">
    <source>
        <dbReference type="ARBA" id="ARBA00023027"/>
    </source>
</evidence>
<keyword evidence="14 19" id="KW-0520">NAD</keyword>
<keyword evidence="13 19" id="KW-0411">Iron-sulfur</keyword>
<dbReference type="NCBIfam" id="NF005012">
    <property type="entry name" value="PRK06411.1"/>
    <property type="match status" value="1"/>
</dbReference>
<dbReference type="Pfam" id="PF01058">
    <property type="entry name" value="Oxidored_q6"/>
    <property type="match status" value="1"/>
</dbReference>
<dbReference type="SUPFAM" id="SSF56770">
    <property type="entry name" value="HydA/Nqo6-like"/>
    <property type="match status" value="1"/>
</dbReference>
<gene>
    <name evidence="21" type="ORF">M5K25_012025</name>
</gene>
<evidence type="ECO:0000256" key="5">
    <source>
        <dbReference type="ARBA" id="ARBA00022485"/>
    </source>
</evidence>
<keyword evidence="16" id="KW-0472">Membrane</keyword>
<keyword evidence="15" id="KW-0793">Thylakoid</keyword>
<dbReference type="InterPro" id="IPR006137">
    <property type="entry name" value="NADH_UbQ_OxRdtase-like_20kDa"/>
</dbReference>
<reference evidence="21 22" key="1">
    <citation type="journal article" date="2024" name="Plant Biotechnol. J.">
        <title>Dendrobium thyrsiflorum genome and its molecular insights into genes involved in important horticultural traits.</title>
        <authorList>
            <person name="Chen B."/>
            <person name="Wang J.Y."/>
            <person name="Zheng P.J."/>
            <person name="Li K.L."/>
            <person name="Liang Y.M."/>
            <person name="Chen X.F."/>
            <person name="Zhang C."/>
            <person name="Zhao X."/>
            <person name="He X."/>
            <person name="Zhang G.Q."/>
            <person name="Liu Z.J."/>
            <person name="Xu Q."/>
        </authorList>
    </citation>
    <scope>NUCLEOTIDE SEQUENCE [LARGE SCALE GENOMIC DNA]</scope>
    <source>
        <strain evidence="21">GZMU011</strain>
    </source>
</reference>
<protein>
    <recommendedName>
        <fullName evidence="20">NADH:ubiquinone oxidoreductase-like 20kDa subunit domain-containing protein</fullName>
    </recommendedName>
</protein>
<evidence type="ECO:0000256" key="10">
    <source>
        <dbReference type="ARBA" id="ARBA00022957"/>
    </source>
</evidence>
<evidence type="ECO:0000256" key="13">
    <source>
        <dbReference type="ARBA" id="ARBA00023014"/>
    </source>
</evidence>
<evidence type="ECO:0000256" key="3">
    <source>
        <dbReference type="ARBA" id="ARBA00011199"/>
    </source>
</evidence>
<dbReference type="EMBL" id="JANQDX010000009">
    <property type="protein sequence ID" value="KAL0919899.1"/>
    <property type="molecule type" value="Genomic_DNA"/>
</dbReference>
<evidence type="ECO:0000256" key="8">
    <source>
        <dbReference type="ARBA" id="ARBA00022723"/>
    </source>
</evidence>
<dbReference type="GO" id="GO:0046872">
    <property type="term" value="F:metal ion binding"/>
    <property type="evidence" value="ECO:0007669"/>
    <property type="project" value="UniProtKB-KW"/>
</dbReference>
<comment type="subcellular location">
    <subcellularLocation>
        <location evidence="1">Plastid</location>
        <location evidence="1">Chloroplast thylakoid membrane</location>
        <topology evidence="1">Peripheral membrane protein</topology>
        <orientation evidence="1">Stromal side</orientation>
    </subcellularLocation>
</comment>
<accession>A0ABD0V4Q7</accession>
<evidence type="ECO:0000256" key="2">
    <source>
        <dbReference type="ARBA" id="ARBA00009173"/>
    </source>
</evidence>
<keyword evidence="12 19" id="KW-0408">Iron</keyword>
<comment type="subunit">
    <text evidence="3">NDH is composed of at least 16 different subunits, 5 of which are encoded in the nucleus.</text>
</comment>
<evidence type="ECO:0000313" key="21">
    <source>
        <dbReference type="EMBL" id="KAL0919899.1"/>
    </source>
</evidence>
<keyword evidence="9" id="KW-0521">NADP</keyword>
<dbReference type="PANTHER" id="PTHR11995:SF14">
    <property type="entry name" value="NADH DEHYDROGENASE [UBIQUINONE] IRON-SULFUR PROTEIN 7, MITOCHONDRIAL"/>
    <property type="match status" value="1"/>
</dbReference>
<evidence type="ECO:0000256" key="7">
    <source>
        <dbReference type="ARBA" id="ARBA00022719"/>
    </source>
</evidence>
<comment type="catalytic activity">
    <reaction evidence="18">
        <text>a plastoquinone + NADH + (n+1) H(+)(in) = a plastoquinol + NAD(+) + n H(+)(out)</text>
        <dbReference type="Rhea" id="RHEA:42608"/>
        <dbReference type="Rhea" id="RHEA-COMP:9561"/>
        <dbReference type="Rhea" id="RHEA-COMP:9562"/>
        <dbReference type="ChEBI" id="CHEBI:15378"/>
        <dbReference type="ChEBI" id="CHEBI:17757"/>
        <dbReference type="ChEBI" id="CHEBI:57540"/>
        <dbReference type="ChEBI" id="CHEBI:57945"/>
        <dbReference type="ChEBI" id="CHEBI:62192"/>
    </reaction>
</comment>
<evidence type="ECO:0000256" key="17">
    <source>
        <dbReference type="ARBA" id="ARBA00047726"/>
    </source>
</evidence>
<evidence type="ECO:0000256" key="12">
    <source>
        <dbReference type="ARBA" id="ARBA00023004"/>
    </source>
</evidence>
<keyword evidence="10" id="KW-0618">Plastoquinone</keyword>
<evidence type="ECO:0000256" key="9">
    <source>
        <dbReference type="ARBA" id="ARBA00022857"/>
    </source>
</evidence>
<comment type="similarity">
    <text evidence="2 19">Belongs to the complex I 20 kDa subunit family.</text>
</comment>
<dbReference type="InterPro" id="IPR006138">
    <property type="entry name" value="NADH_UQ_OxRdtase_20Kd_su"/>
</dbReference>
<evidence type="ECO:0000256" key="15">
    <source>
        <dbReference type="ARBA" id="ARBA00023078"/>
    </source>
</evidence>
<comment type="catalytic activity">
    <reaction evidence="17">
        <text>a plastoquinone + NADPH + (n+1) H(+)(in) = a plastoquinol + NADP(+) + n H(+)(out)</text>
        <dbReference type="Rhea" id="RHEA:42612"/>
        <dbReference type="Rhea" id="RHEA-COMP:9561"/>
        <dbReference type="Rhea" id="RHEA-COMP:9562"/>
        <dbReference type="ChEBI" id="CHEBI:15378"/>
        <dbReference type="ChEBI" id="CHEBI:17757"/>
        <dbReference type="ChEBI" id="CHEBI:57783"/>
        <dbReference type="ChEBI" id="CHEBI:58349"/>
        <dbReference type="ChEBI" id="CHEBI:62192"/>
    </reaction>
</comment>
<name>A0ABD0V4Q7_DENTH</name>
<evidence type="ECO:0000256" key="4">
    <source>
        <dbReference type="ARBA" id="ARBA00022448"/>
    </source>
</evidence>
<dbReference type="Gene3D" id="3.40.50.12280">
    <property type="match status" value="1"/>
</dbReference>
<proteinExistence type="inferred from homology"/>
<feature type="domain" description="NADH:ubiquinone oxidoreductase-like 20kDa subunit" evidence="20">
    <location>
        <begin position="72"/>
        <end position="182"/>
    </location>
</feature>
<dbReference type="Proteomes" id="UP001552299">
    <property type="component" value="Unassembled WGS sequence"/>
</dbReference>
<dbReference type="NCBIfam" id="TIGR01957">
    <property type="entry name" value="nuoB_fam"/>
    <property type="match status" value="1"/>
</dbReference>
<keyword evidence="11" id="KW-1278">Translocase</keyword>
<organism evidence="21 22">
    <name type="scientific">Dendrobium thyrsiflorum</name>
    <name type="common">Pinecone-like raceme dendrobium</name>
    <name type="synonym">Orchid</name>
    <dbReference type="NCBI Taxonomy" id="117978"/>
    <lineage>
        <taxon>Eukaryota</taxon>
        <taxon>Viridiplantae</taxon>
        <taxon>Streptophyta</taxon>
        <taxon>Embryophyta</taxon>
        <taxon>Tracheophyta</taxon>
        <taxon>Spermatophyta</taxon>
        <taxon>Magnoliopsida</taxon>
        <taxon>Liliopsida</taxon>
        <taxon>Asparagales</taxon>
        <taxon>Orchidaceae</taxon>
        <taxon>Epidendroideae</taxon>
        <taxon>Malaxideae</taxon>
        <taxon>Dendrobiinae</taxon>
        <taxon>Dendrobium</taxon>
    </lineage>
</organism>
<keyword evidence="5 19" id="KW-0004">4Fe-4S</keyword>
<evidence type="ECO:0000313" key="22">
    <source>
        <dbReference type="Proteomes" id="UP001552299"/>
    </source>
</evidence>
<keyword evidence="6" id="KW-0150">Chloroplast</keyword>
<keyword evidence="4" id="KW-0813">Transport</keyword>
<comment type="caution">
    <text evidence="21">The sequence shown here is derived from an EMBL/GenBank/DDBJ whole genome shotgun (WGS) entry which is preliminary data.</text>
</comment>
<keyword evidence="7" id="KW-0874">Quinone</keyword>
<dbReference type="PROSITE" id="PS01150">
    <property type="entry name" value="COMPLEX1_20K"/>
    <property type="match status" value="1"/>
</dbReference>
<evidence type="ECO:0000256" key="1">
    <source>
        <dbReference type="ARBA" id="ARBA00004185"/>
    </source>
</evidence>
<dbReference type="AlphaFoldDB" id="A0ABD0V4Q7"/>
<keyword evidence="6" id="KW-0934">Plastid</keyword>
<evidence type="ECO:0000256" key="19">
    <source>
        <dbReference type="RuleBase" id="RU004464"/>
    </source>
</evidence>
<evidence type="ECO:0000259" key="20">
    <source>
        <dbReference type="Pfam" id="PF01058"/>
    </source>
</evidence>
<dbReference type="GO" id="GO:0051539">
    <property type="term" value="F:4 iron, 4 sulfur cluster binding"/>
    <property type="evidence" value="ECO:0007669"/>
    <property type="project" value="UniProtKB-KW"/>
</dbReference>
<evidence type="ECO:0000256" key="6">
    <source>
        <dbReference type="ARBA" id="ARBA00022528"/>
    </source>
</evidence>
<keyword evidence="8 19" id="KW-0479">Metal-binding</keyword>
<evidence type="ECO:0000256" key="16">
    <source>
        <dbReference type="ARBA" id="ARBA00023136"/>
    </source>
</evidence>
<keyword evidence="22" id="KW-1185">Reference proteome</keyword>